<keyword evidence="3" id="KW-1185">Reference proteome</keyword>
<dbReference type="KEGG" id="htx:EKK97_21360"/>
<dbReference type="InterPro" id="IPR010239">
    <property type="entry name" value="CHP02001"/>
</dbReference>
<evidence type="ECO:0008006" key="4">
    <source>
        <dbReference type="Google" id="ProtNLM"/>
    </source>
</evidence>
<evidence type="ECO:0000313" key="2">
    <source>
        <dbReference type="EMBL" id="QHC51639.1"/>
    </source>
</evidence>
<feature type="signal peptide" evidence="1">
    <location>
        <begin position="1"/>
        <end position="22"/>
    </location>
</feature>
<dbReference type="NCBIfam" id="TIGR02001">
    <property type="entry name" value="gcw_chp"/>
    <property type="match status" value="1"/>
</dbReference>
<reference evidence="2 3" key="1">
    <citation type="submission" date="2019-01" db="EMBL/GenBank/DDBJ databases">
        <title>Complete genome of a denitifying bacterium Halomons sp. BC-M4-5.</title>
        <authorList>
            <person name="Wang L."/>
            <person name="Shao Z."/>
        </authorList>
    </citation>
    <scope>NUCLEOTIDE SEQUENCE [LARGE SCALE GENOMIC DNA]</scope>
    <source>
        <strain evidence="2 3">BC-M4-5</strain>
    </source>
</reference>
<sequence>MNKTSAWLATGVFCAASFSAHAWEINDDFSLYLDIKALSDYRAGGVSMTSNDSALWLDATLVHSKSGGHAGIFTSNIDFGTDANREFAYYLGITRPITENLLGSFTRIEFEYPRDNQFNFGEWIATLSAYGVTLGVKYSDDMKPDAKRTIAWLEYEHSLPHETTLGFRYGLTDQSRDIYVDDDGSRRSTYYDWEIGIGKRQWGLDWRLAYIDTDLSRSECASAFGASNVCSATLVGSISKLF</sequence>
<dbReference type="OrthoDB" id="9793561at2"/>
<organism evidence="2 3">
    <name type="scientific">Billgrantia tianxiuensis</name>
    <dbReference type="NCBI Taxonomy" id="2497861"/>
    <lineage>
        <taxon>Bacteria</taxon>
        <taxon>Pseudomonadati</taxon>
        <taxon>Pseudomonadota</taxon>
        <taxon>Gammaproteobacteria</taxon>
        <taxon>Oceanospirillales</taxon>
        <taxon>Halomonadaceae</taxon>
        <taxon>Billgrantia</taxon>
    </lineage>
</organism>
<dbReference type="Proteomes" id="UP000464013">
    <property type="component" value="Chromosome"/>
</dbReference>
<dbReference type="RefSeq" id="WP_159555042.1">
    <property type="nucleotide sequence ID" value="NZ_CP035042.1"/>
</dbReference>
<feature type="chain" id="PRO_5026128115" description="Porin" evidence="1">
    <location>
        <begin position="23"/>
        <end position="242"/>
    </location>
</feature>
<dbReference type="EMBL" id="CP035042">
    <property type="protein sequence ID" value="QHC51639.1"/>
    <property type="molecule type" value="Genomic_DNA"/>
</dbReference>
<gene>
    <name evidence="2" type="ORF">EKK97_21360</name>
</gene>
<proteinExistence type="predicted"/>
<protein>
    <recommendedName>
        <fullName evidence="4">Porin</fullName>
    </recommendedName>
</protein>
<dbReference type="AlphaFoldDB" id="A0A6I6SLW0"/>
<evidence type="ECO:0000313" key="3">
    <source>
        <dbReference type="Proteomes" id="UP000464013"/>
    </source>
</evidence>
<keyword evidence="1" id="KW-0732">Signal</keyword>
<evidence type="ECO:0000256" key="1">
    <source>
        <dbReference type="SAM" id="SignalP"/>
    </source>
</evidence>
<accession>A0A6I6SLW0</accession>
<dbReference type="Pfam" id="PF09694">
    <property type="entry name" value="Gcw_chp"/>
    <property type="match status" value="1"/>
</dbReference>
<name>A0A6I6SLW0_9GAMM</name>